<feature type="repeat" description="TPR" evidence="3">
    <location>
        <begin position="566"/>
        <end position="599"/>
    </location>
</feature>
<reference evidence="5 6" key="1">
    <citation type="journal article" date="2019" name="Environ. Microbiol.">
        <title>Species interactions and distinct microbial communities in high Arctic permafrost affected cryosols are associated with the CH4 and CO2 gas fluxes.</title>
        <authorList>
            <person name="Altshuler I."/>
            <person name="Hamel J."/>
            <person name="Turney S."/>
            <person name="Magnuson E."/>
            <person name="Levesque R."/>
            <person name="Greer C."/>
            <person name="Whyte L.G."/>
        </authorList>
    </citation>
    <scope>NUCLEOTIDE SEQUENCE [LARGE SCALE GENOMIC DNA]</scope>
    <source>
        <strain evidence="5 6">E4</strain>
    </source>
</reference>
<feature type="repeat" description="TPR" evidence="3">
    <location>
        <begin position="600"/>
        <end position="633"/>
    </location>
</feature>
<gene>
    <name evidence="5" type="ORF">EAH77_20510</name>
</gene>
<dbReference type="Pfam" id="PF07719">
    <property type="entry name" value="TPR_2"/>
    <property type="match status" value="1"/>
</dbReference>
<organism evidence="5 6">
    <name type="scientific">Ewingella americana</name>
    <dbReference type="NCBI Taxonomy" id="41202"/>
    <lineage>
        <taxon>Bacteria</taxon>
        <taxon>Pseudomonadati</taxon>
        <taxon>Pseudomonadota</taxon>
        <taxon>Gammaproteobacteria</taxon>
        <taxon>Enterobacterales</taxon>
        <taxon>Yersiniaceae</taxon>
        <taxon>Ewingella</taxon>
    </lineage>
</organism>
<dbReference type="EMBL" id="RCZD01000013">
    <property type="protein sequence ID" value="TPG57604.1"/>
    <property type="molecule type" value="Genomic_DNA"/>
</dbReference>
<comment type="caution">
    <text evidence="5">The sequence shown here is derived from an EMBL/GenBank/DDBJ whole genome shotgun (WGS) entry which is preliminary data.</text>
</comment>
<dbReference type="PANTHER" id="PTHR44943">
    <property type="entry name" value="CELLULOSE SYNTHASE OPERON PROTEIN C"/>
    <property type="match status" value="1"/>
</dbReference>
<dbReference type="Pfam" id="PF14280">
    <property type="entry name" value="DUF4365"/>
    <property type="match status" value="1"/>
</dbReference>
<evidence type="ECO:0000259" key="4">
    <source>
        <dbReference type="Pfam" id="PF14280"/>
    </source>
</evidence>
<keyword evidence="6" id="KW-1185">Reference proteome</keyword>
<evidence type="ECO:0000256" key="2">
    <source>
        <dbReference type="ARBA" id="ARBA00022803"/>
    </source>
</evidence>
<dbReference type="InterPro" id="IPR013105">
    <property type="entry name" value="TPR_2"/>
</dbReference>
<dbReference type="OrthoDB" id="9814042at2"/>
<evidence type="ECO:0000313" key="5">
    <source>
        <dbReference type="EMBL" id="TPG57604.1"/>
    </source>
</evidence>
<dbReference type="InterPro" id="IPR011990">
    <property type="entry name" value="TPR-like_helical_dom_sf"/>
</dbReference>
<sequence length="652" mass="73779">MDYLDDLPKRDQNHVHDTMAKTAFEAFIASSGVVLKQSSDASDYGSDYQLEVMHDGMATNVRIQVQLKGTAADLNADRSVSISVKRSNLNYLLMSPGSLYVCLHIPTNTLKVTSAQSVLAQYQNMDESWQSQKSVTVNFAEDLTEHRLIKATSLVRLSALDARNRRVAHRKMSDNEMVVHVRNLLTVYEVADNTSSAVHQLMNLYHSNQNEVISAAYERFKIVLGEEHPAMMFCYMAEIDLASANEAFDRQRVELGILKMQAYSIADDADRAGLHYSIGNGFAALNDFNGALEEYKIACELNKKHADDELMAMIFKNMGGSYAALENEKQAVECYLQALKHNPHLAEAHYSLGLYYHNTGQFEKALEQLDKTVFSSDTQGKLIDLQGWRISALFNVGESRSAFREINALLSQADKAQWIWPWCLKIVAQFGRESIENAKLGLTFWESALRHCPESSVAQRELLLAIIYLRNRNINVHKTYLQFKDDLEACANKIGADAASLLWDLLGHWAEDEELGDEAIFCFEKAYFLQKGDYGLCLSIALNNQHRFEESKTLMKAYTLAFPNDDQGWYRLASAYDLMGQLEECIEPYSQSLSLNVDNDHAWFNLGGAFFNMGNYTEARRVWKEAISRFPDHQLTAKIKADIPFILTDEPS</sequence>
<keyword evidence="1" id="KW-0677">Repeat</keyword>
<dbReference type="Pfam" id="PF13414">
    <property type="entry name" value="TPR_11"/>
    <property type="match status" value="1"/>
</dbReference>
<protein>
    <submittedName>
        <fullName evidence="5">Tetratricopeptide repeat protein</fullName>
    </submittedName>
</protein>
<evidence type="ECO:0000256" key="1">
    <source>
        <dbReference type="ARBA" id="ARBA00022737"/>
    </source>
</evidence>
<feature type="domain" description="DUF4365" evidence="4">
    <location>
        <begin position="21"/>
        <end position="141"/>
    </location>
</feature>
<dbReference type="InterPro" id="IPR019734">
    <property type="entry name" value="TPR_rpt"/>
</dbReference>
<evidence type="ECO:0000256" key="3">
    <source>
        <dbReference type="PROSITE-ProRule" id="PRU00339"/>
    </source>
</evidence>
<dbReference type="AlphaFoldDB" id="A0A502G761"/>
<dbReference type="PROSITE" id="PS50005">
    <property type="entry name" value="TPR"/>
    <property type="match status" value="5"/>
</dbReference>
<feature type="repeat" description="TPR" evidence="3">
    <location>
        <begin position="272"/>
        <end position="305"/>
    </location>
</feature>
<dbReference type="SUPFAM" id="SSF48452">
    <property type="entry name" value="TPR-like"/>
    <property type="match status" value="2"/>
</dbReference>
<name>A0A502G761_9GAMM</name>
<evidence type="ECO:0000313" key="6">
    <source>
        <dbReference type="Proteomes" id="UP000317663"/>
    </source>
</evidence>
<dbReference type="InterPro" id="IPR025375">
    <property type="entry name" value="DUF4365"/>
</dbReference>
<dbReference type="Gene3D" id="1.25.40.10">
    <property type="entry name" value="Tetratricopeptide repeat domain"/>
    <property type="match status" value="2"/>
</dbReference>
<keyword evidence="2 3" id="KW-0802">TPR repeat</keyword>
<dbReference type="PANTHER" id="PTHR44943:SF4">
    <property type="entry name" value="TPR REPEAT-CONTAINING PROTEIN MJ0798"/>
    <property type="match status" value="1"/>
</dbReference>
<dbReference type="SMART" id="SM00028">
    <property type="entry name" value="TPR"/>
    <property type="match status" value="6"/>
</dbReference>
<proteinExistence type="predicted"/>
<accession>A0A502G761</accession>
<dbReference type="Pfam" id="PF13181">
    <property type="entry name" value="TPR_8"/>
    <property type="match status" value="1"/>
</dbReference>
<feature type="repeat" description="TPR" evidence="3">
    <location>
        <begin position="346"/>
        <end position="379"/>
    </location>
</feature>
<feature type="repeat" description="TPR" evidence="3">
    <location>
        <begin position="312"/>
        <end position="345"/>
    </location>
</feature>
<dbReference type="InterPro" id="IPR051685">
    <property type="entry name" value="Ycf3/AcsC/BcsC/TPR_MFPF"/>
</dbReference>
<dbReference type="Proteomes" id="UP000317663">
    <property type="component" value="Unassembled WGS sequence"/>
</dbReference>
<dbReference type="RefSeq" id="WP_140474637.1">
    <property type="nucleotide sequence ID" value="NZ_RCZD01000013.1"/>
</dbReference>